<dbReference type="Proteomes" id="UP000223315">
    <property type="component" value="Segment"/>
</dbReference>
<evidence type="ECO:0000313" key="2">
    <source>
        <dbReference type="Proteomes" id="UP000223315"/>
    </source>
</evidence>
<keyword evidence="2" id="KW-1185">Reference proteome</keyword>
<name>A0A1U8V4E4_9CAUD</name>
<gene>
    <name evidence="1" type="ORF">BO1E_0016</name>
</gene>
<sequence length="57" mass="6843">MITYEGMFGQHYRVNKHGVVCVRLKGEHNWRHSNYTLEHFKDAIHRGYVKQVELTEV</sequence>
<reference evidence="1 2" key="1">
    <citation type="journal article" date="2017" name="Sci. Rep.">
        <title>?BO1E, a newly discovered lytic bacteriophage targeting carbapenemase-producing Klebsiella pneumoniae of the pandemic Clonal Group 258 clade II lineage.</title>
        <authorList>
            <person name="D'Andrea M.M."/>
            <person name="Marmo P."/>
            <person name="Henrici De Angelis L."/>
            <person name="Palmieri M."/>
            <person name="Ciacci N."/>
            <person name="Di Lallo G."/>
            <person name="Dematte E."/>
            <person name="Vannuccini E."/>
            <person name="Lupetti P."/>
            <person name="Rossolini G.M."/>
            <person name="Thaller M.C."/>
        </authorList>
    </citation>
    <scope>NUCLEOTIDE SEQUENCE [LARGE SCALE GENOMIC DNA]</scope>
</reference>
<evidence type="ECO:0000313" key="1">
    <source>
        <dbReference type="EMBL" id="AIT13585.1"/>
    </source>
</evidence>
<protein>
    <submittedName>
        <fullName evidence="1">Uncharacterized protein</fullName>
    </submittedName>
</protein>
<proteinExistence type="predicted"/>
<dbReference type="EMBL" id="KM576124">
    <property type="protein sequence ID" value="AIT13585.1"/>
    <property type="molecule type" value="Genomic_DNA"/>
</dbReference>
<organism evidence="1 2">
    <name type="scientific">Klebsiella phage phiBO1E</name>
    <dbReference type="NCBI Taxonomy" id="1555207"/>
    <lineage>
        <taxon>Viruses</taxon>
        <taxon>Duplodnaviria</taxon>
        <taxon>Heunggongvirae</taxon>
        <taxon>Uroviricota</taxon>
        <taxon>Caudoviricetes</taxon>
        <taxon>Autographivirales</taxon>
        <taxon>Autoscriptoviridae</taxon>
        <taxon>Slopekvirinae</taxon>
        <taxon>Drulisvirus</taxon>
        <taxon>Drulisvirus BO1E</taxon>
    </lineage>
</organism>
<accession>A0A1U8V4E4</accession>